<dbReference type="EMBL" id="QDEB01108276">
    <property type="protein sequence ID" value="RZB77489.1"/>
    <property type="molecule type" value="Genomic_DNA"/>
</dbReference>
<dbReference type="Proteomes" id="UP000292052">
    <property type="component" value="Unassembled WGS sequence"/>
</dbReference>
<dbReference type="Gene3D" id="3.30.160.60">
    <property type="entry name" value="Classic Zinc Finger"/>
    <property type="match status" value="1"/>
</dbReference>
<comment type="caution">
    <text evidence="2">The sequence shown here is derived from an EMBL/GenBank/DDBJ whole genome shotgun (WGS) entry which is preliminary data.</text>
</comment>
<protein>
    <recommendedName>
        <fullName evidence="4">C2H2-type domain-containing protein</fullName>
    </recommendedName>
</protein>
<organism evidence="2 3">
    <name type="scientific">Asbolus verrucosus</name>
    <name type="common">Desert ironclad beetle</name>
    <dbReference type="NCBI Taxonomy" id="1661398"/>
    <lineage>
        <taxon>Eukaryota</taxon>
        <taxon>Metazoa</taxon>
        <taxon>Ecdysozoa</taxon>
        <taxon>Arthropoda</taxon>
        <taxon>Hexapoda</taxon>
        <taxon>Insecta</taxon>
        <taxon>Pterygota</taxon>
        <taxon>Neoptera</taxon>
        <taxon>Endopterygota</taxon>
        <taxon>Coleoptera</taxon>
        <taxon>Polyphaga</taxon>
        <taxon>Cucujiformia</taxon>
        <taxon>Tenebrionidae</taxon>
        <taxon>Pimeliinae</taxon>
        <taxon>Asbolus</taxon>
    </lineage>
</organism>
<evidence type="ECO:0000313" key="3">
    <source>
        <dbReference type="Proteomes" id="UP000292052"/>
    </source>
</evidence>
<gene>
    <name evidence="2" type="ORF">BDFB_007796</name>
</gene>
<proteinExistence type="predicted"/>
<keyword evidence="3" id="KW-1185">Reference proteome</keyword>
<dbReference type="OrthoDB" id="3561125at2759"/>
<evidence type="ECO:0000256" key="1">
    <source>
        <dbReference type="SAM" id="MobiDB-lite"/>
    </source>
</evidence>
<sequence>MRTLLKSGLIKHLKSQHTNPEDIKWFKCEYCLYKAKHKGDVKKHTISKHTNPEESNTERSSPKSHFS</sequence>
<reference evidence="2" key="1">
    <citation type="submission" date="2017-03" db="EMBL/GenBank/DDBJ databases">
        <title>Genome of the blue death feigning beetle - Asbolus verrucosus.</title>
        <authorList>
            <person name="Rider S.D."/>
        </authorList>
    </citation>
    <scope>NUCLEOTIDE SEQUENCE [LARGE SCALE GENOMIC DNA]</scope>
    <source>
        <strain evidence="2">Butters</strain>
        <tissue evidence="2">Head and leg muscle</tissue>
    </source>
</reference>
<name>A0A482VEX6_ASBVE</name>
<dbReference type="AlphaFoldDB" id="A0A482VEX6"/>
<evidence type="ECO:0008006" key="4">
    <source>
        <dbReference type="Google" id="ProtNLM"/>
    </source>
</evidence>
<feature type="region of interest" description="Disordered" evidence="1">
    <location>
        <begin position="39"/>
        <end position="67"/>
    </location>
</feature>
<accession>A0A482VEX6</accession>
<feature type="compositionally biased region" description="Basic and acidic residues" evidence="1">
    <location>
        <begin position="50"/>
        <end position="61"/>
    </location>
</feature>
<evidence type="ECO:0000313" key="2">
    <source>
        <dbReference type="EMBL" id="RZB77489.1"/>
    </source>
</evidence>